<evidence type="ECO:0000313" key="2">
    <source>
        <dbReference type="EMBL" id="KAK3902483.1"/>
    </source>
</evidence>
<reference evidence="2" key="1">
    <citation type="journal article" date="2023" name="Mol. Phylogenet. Evol.">
        <title>Genome-scale phylogeny and comparative genomics of the fungal order Sordariales.</title>
        <authorList>
            <person name="Hensen N."/>
            <person name="Bonometti L."/>
            <person name="Westerberg I."/>
            <person name="Brannstrom I.O."/>
            <person name="Guillou S."/>
            <person name="Cros-Aarteil S."/>
            <person name="Calhoun S."/>
            <person name="Haridas S."/>
            <person name="Kuo A."/>
            <person name="Mondo S."/>
            <person name="Pangilinan J."/>
            <person name="Riley R."/>
            <person name="LaButti K."/>
            <person name="Andreopoulos B."/>
            <person name="Lipzen A."/>
            <person name="Chen C."/>
            <person name="Yan M."/>
            <person name="Daum C."/>
            <person name="Ng V."/>
            <person name="Clum A."/>
            <person name="Steindorff A."/>
            <person name="Ohm R.A."/>
            <person name="Martin F."/>
            <person name="Silar P."/>
            <person name="Natvig D.O."/>
            <person name="Lalanne C."/>
            <person name="Gautier V."/>
            <person name="Ament-Velasquez S.L."/>
            <person name="Kruys A."/>
            <person name="Hutchinson M.I."/>
            <person name="Powell A.J."/>
            <person name="Barry K."/>
            <person name="Miller A.N."/>
            <person name="Grigoriev I.V."/>
            <person name="Debuchy R."/>
            <person name="Gladieux P."/>
            <person name="Hiltunen Thoren M."/>
            <person name="Johannesson H."/>
        </authorList>
    </citation>
    <scope>NUCLEOTIDE SEQUENCE</scope>
    <source>
        <strain evidence="2">CBS 103.79</strain>
    </source>
</reference>
<dbReference type="PANTHER" id="PTHR33112:SF10">
    <property type="entry name" value="TOL"/>
    <property type="match status" value="1"/>
</dbReference>
<dbReference type="PANTHER" id="PTHR33112">
    <property type="entry name" value="DOMAIN PROTEIN, PUTATIVE-RELATED"/>
    <property type="match status" value="1"/>
</dbReference>
<sequence>MNIENLRRCIPLGSPPQTFVDAIEVARVLFVRYLWIDALLILQDSNDDWQAESTNMGKVYQNGLCNLAATGAAATNGSGLF</sequence>
<accession>A0AAN6MMC4</accession>
<dbReference type="EMBL" id="MU855507">
    <property type="protein sequence ID" value="KAK3902483.1"/>
    <property type="molecule type" value="Genomic_DNA"/>
</dbReference>
<dbReference type="InterPro" id="IPR010730">
    <property type="entry name" value="HET"/>
</dbReference>
<name>A0AAN6MMC4_9PEZI</name>
<gene>
    <name evidence="2" type="ORF">C8A05DRAFT_33829</name>
</gene>
<proteinExistence type="predicted"/>
<dbReference type="AlphaFoldDB" id="A0AAN6MMC4"/>
<reference evidence="2" key="2">
    <citation type="submission" date="2023-05" db="EMBL/GenBank/DDBJ databases">
        <authorList>
            <consortium name="Lawrence Berkeley National Laboratory"/>
            <person name="Steindorff A."/>
            <person name="Hensen N."/>
            <person name="Bonometti L."/>
            <person name="Westerberg I."/>
            <person name="Brannstrom I.O."/>
            <person name="Guillou S."/>
            <person name="Cros-Aarteil S."/>
            <person name="Calhoun S."/>
            <person name="Haridas S."/>
            <person name="Kuo A."/>
            <person name="Mondo S."/>
            <person name="Pangilinan J."/>
            <person name="Riley R."/>
            <person name="Labutti K."/>
            <person name="Andreopoulos B."/>
            <person name="Lipzen A."/>
            <person name="Chen C."/>
            <person name="Yanf M."/>
            <person name="Daum C."/>
            <person name="Ng V."/>
            <person name="Clum A."/>
            <person name="Ohm R."/>
            <person name="Martin F."/>
            <person name="Silar P."/>
            <person name="Natvig D."/>
            <person name="Lalanne C."/>
            <person name="Gautier V."/>
            <person name="Ament-Velasquez S.L."/>
            <person name="Kruys A."/>
            <person name="Hutchinson M.I."/>
            <person name="Powell A.J."/>
            <person name="Barry K."/>
            <person name="Miller A.N."/>
            <person name="Grigoriev I.V."/>
            <person name="Debuchy R."/>
            <person name="Gladieux P."/>
            <person name="Thoren M.H."/>
            <person name="Johannesson H."/>
        </authorList>
    </citation>
    <scope>NUCLEOTIDE SEQUENCE</scope>
    <source>
        <strain evidence="2">CBS 103.79</strain>
    </source>
</reference>
<dbReference type="Proteomes" id="UP001303889">
    <property type="component" value="Unassembled WGS sequence"/>
</dbReference>
<comment type="caution">
    <text evidence="2">The sequence shown here is derived from an EMBL/GenBank/DDBJ whole genome shotgun (WGS) entry which is preliminary data.</text>
</comment>
<dbReference type="Pfam" id="PF06985">
    <property type="entry name" value="HET"/>
    <property type="match status" value="1"/>
</dbReference>
<organism evidence="2 3">
    <name type="scientific">Staphylotrichum tortipilum</name>
    <dbReference type="NCBI Taxonomy" id="2831512"/>
    <lineage>
        <taxon>Eukaryota</taxon>
        <taxon>Fungi</taxon>
        <taxon>Dikarya</taxon>
        <taxon>Ascomycota</taxon>
        <taxon>Pezizomycotina</taxon>
        <taxon>Sordariomycetes</taxon>
        <taxon>Sordariomycetidae</taxon>
        <taxon>Sordariales</taxon>
        <taxon>Chaetomiaceae</taxon>
        <taxon>Staphylotrichum</taxon>
    </lineage>
</organism>
<keyword evidence="3" id="KW-1185">Reference proteome</keyword>
<evidence type="ECO:0000313" key="3">
    <source>
        <dbReference type="Proteomes" id="UP001303889"/>
    </source>
</evidence>
<evidence type="ECO:0000259" key="1">
    <source>
        <dbReference type="Pfam" id="PF06985"/>
    </source>
</evidence>
<protein>
    <recommendedName>
        <fullName evidence="1">Heterokaryon incompatibility domain-containing protein</fullName>
    </recommendedName>
</protein>
<feature type="domain" description="Heterokaryon incompatibility" evidence="1">
    <location>
        <begin position="16"/>
        <end position="76"/>
    </location>
</feature>